<protein>
    <submittedName>
        <fullName evidence="3">Uncharacterized protein</fullName>
    </submittedName>
</protein>
<sequence length="80" mass="9018">MPSCDGVRQKFINCVLKSDCVLVQRNTVQDCVKTKELNAQLPQECQLVAQSLYACKRGLLDMRKRMRGVPNSGSFNPDED</sequence>
<dbReference type="Pfam" id="PF10203">
    <property type="entry name" value="Pet191_N"/>
    <property type="match status" value="1"/>
</dbReference>
<keyword evidence="2" id="KW-1015">Disulfide bond</keyword>
<evidence type="ECO:0000313" key="4">
    <source>
        <dbReference type="Proteomes" id="UP000245383"/>
    </source>
</evidence>
<comment type="caution">
    <text evidence="3">The sequence shown here is derived from an EMBL/GenBank/DDBJ whole genome shotgun (WGS) entry which is preliminary data.</text>
</comment>
<dbReference type="PANTHER" id="PTHR28627">
    <property type="entry name" value="CYTOCHROME C OXIDASE ASSEMBLY FACTOR 5"/>
    <property type="match status" value="1"/>
</dbReference>
<dbReference type="GO" id="GO:0033617">
    <property type="term" value="P:mitochondrial respiratory chain complex IV assembly"/>
    <property type="evidence" value="ECO:0007669"/>
    <property type="project" value="TreeGrafter"/>
</dbReference>
<dbReference type="AlphaFoldDB" id="A0A2T9YTP3"/>
<organism evidence="3 4">
    <name type="scientific">Smittium simulii</name>
    <dbReference type="NCBI Taxonomy" id="133385"/>
    <lineage>
        <taxon>Eukaryota</taxon>
        <taxon>Fungi</taxon>
        <taxon>Fungi incertae sedis</taxon>
        <taxon>Zoopagomycota</taxon>
        <taxon>Kickxellomycotina</taxon>
        <taxon>Harpellomycetes</taxon>
        <taxon>Harpellales</taxon>
        <taxon>Legeriomycetaceae</taxon>
        <taxon>Smittium</taxon>
    </lineage>
</organism>
<dbReference type="GO" id="GO:0005739">
    <property type="term" value="C:mitochondrion"/>
    <property type="evidence" value="ECO:0007669"/>
    <property type="project" value="TreeGrafter"/>
</dbReference>
<dbReference type="OrthoDB" id="282149at2759"/>
<accession>A0A2T9YTP3</accession>
<comment type="similarity">
    <text evidence="1">Belongs to the PET191 family.</text>
</comment>
<reference evidence="3 4" key="1">
    <citation type="journal article" date="2018" name="MBio">
        <title>Comparative Genomics Reveals the Core Gene Toolbox for the Fungus-Insect Symbiosis.</title>
        <authorList>
            <person name="Wang Y."/>
            <person name="Stata M."/>
            <person name="Wang W."/>
            <person name="Stajich J.E."/>
            <person name="White M.M."/>
            <person name="Moncalvo J.M."/>
        </authorList>
    </citation>
    <scope>NUCLEOTIDE SEQUENCE [LARGE SCALE GENOMIC DNA]</scope>
    <source>
        <strain evidence="3 4">SWE-8-4</strain>
    </source>
</reference>
<gene>
    <name evidence="3" type="ORF">BB561_001681</name>
</gene>
<evidence type="ECO:0000256" key="2">
    <source>
        <dbReference type="ARBA" id="ARBA00023157"/>
    </source>
</evidence>
<evidence type="ECO:0000256" key="1">
    <source>
        <dbReference type="ARBA" id="ARBA00007785"/>
    </source>
</evidence>
<evidence type="ECO:0000313" key="3">
    <source>
        <dbReference type="EMBL" id="PVU95644.1"/>
    </source>
</evidence>
<dbReference type="InterPro" id="IPR018793">
    <property type="entry name" value="Cyt_c_oxidase_assmbl_Pet191"/>
</dbReference>
<name>A0A2T9YTP3_9FUNG</name>
<keyword evidence="4" id="KW-1185">Reference proteome</keyword>
<proteinExistence type="inferred from homology"/>
<dbReference type="Proteomes" id="UP000245383">
    <property type="component" value="Unassembled WGS sequence"/>
</dbReference>
<dbReference type="EMBL" id="MBFR01000050">
    <property type="protein sequence ID" value="PVU95644.1"/>
    <property type="molecule type" value="Genomic_DNA"/>
</dbReference>
<dbReference type="PANTHER" id="PTHR28627:SF1">
    <property type="entry name" value="CYTOCHROME C OXIDASE ASSEMBLY FACTOR 5"/>
    <property type="match status" value="1"/>
</dbReference>
<dbReference type="STRING" id="133385.A0A2T9YTP3"/>